<dbReference type="RefSeq" id="XP_018277888.1">
    <property type="nucleotide sequence ID" value="XM_018419411.1"/>
</dbReference>
<dbReference type="AlphaFoldDB" id="A0A0J0XK08"/>
<organism evidence="1 2">
    <name type="scientific">Cutaneotrichosporon oleaginosum</name>
    <dbReference type="NCBI Taxonomy" id="879819"/>
    <lineage>
        <taxon>Eukaryota</taxon>
        <taxon>Fungi</taxon>
        <taxon>Dikarya</taxon>
        <taxon>Basidiomycota</taxon>
        <taxon>Agaricomycotina</taxon>
        <taxon>Tremellomycetes</taxon>
        <taxon>Trichosporonales</taxon>
        <taxon>Trichosporonaceae</taxon>
        <taxon>Cutaneotrichosporon</taxon>
    </lineage>
</organism>
<dbReference type="Proteomes" id="UP000053611">
    <property type="component" value="Unassembled WGS sequence"/>
</dbReference>
<keyword evidence="2" id="KW-1185">Reference proteome</keyword>
<gene>
    <name evidence="1" type="ORF">CC85DRAFT_124350</name>
</gene>
<sequence length="363" mass="40363">MPATITEQMFPHIIDGILKYAMASATYSELIALRRLSRTTKTAIDTKLFTHLTMTYVKNTLGNLKVATPSGRHPALLDSPTPGAKGVYTACLTCIFASSSHSDPFECEQCIQPAWRLHPISANFKAARIVDIVGGTLVDGFKPLSALFNTIDYLRFKSQWGVTKNSASRYGMVWPGHYSRQPLHCRVKNMVWLGDVGWRAGLWCDAMPVVPDAHYIYVWRRPLKLDPYVDVRLEVPAGVGHVTVVYHKPEGEADDQPYDLAGLEPYAEAVARGYTLTAAGLFDAAANWHQETSVESGTHTSAQEQLMLISRKHHAQHMQVTRRLNAVEAAAEFDAGMKRIVTLSLEEYVAGLSDEERAMIMEE</sequence>
<protein>
    <submittedName>
        <fullName evidence="1">Uncharacterized protein</fullName>
    </submittedName>
</protein>
<proteinExistence type="predicted"/>
<evidence type="ECO:0000313" key="2">
    <source>
        <dbReference type="Proteomes" id="UP000053611"/>
    </source>
</evidence>
<dbReference type="EMBL" id="KQ087219">
    <property type="protein sequence ID" value="KLT41397.1"/>
    <property type="molecule type" value="Genomic_DNA"/>
</dbReference>
<accession>A0A0J0XK08</accession>
<name>A0A0J0XK08_9TREE</name>
<evidence type="ECO:0000313" key="1">
    <source>
        <dbReference type="EMBL" id="KLT41397.1"/>
    </source>
</evidence>
<reference evidence="1 2" key="1">
    <citation type="submission" date="2015-03" db="EMBL/GenBank/DDBJ databases">
        <title>Genomics and transcriptomics of the oil-accumulating basidiomycete yeast T. oleaginosus allow insights into substrate utilization and the diverse evolutionary trajectories of mating systems in fungi.</title>
        <authorList>
            <consortium name="DOE Joint Genome Institute"/>
            <person name="Kourist R."/>
            <person name="Kracht O."/>
            <person name="Bracharz F."/>
            <person name="Lipzen A."/>
            <person name="Nolan M."/>
            <person name="Ohm R."/>
            <person name="Grigoriev I."/>
            <person name="Sun S."/>
            <person name="Heitman J."/>
            <person name="Bruck T."/>
            <person name="Nowrousian M."/>
        </authorList>
    </citation>
    <scope>NUCLEOTIDE SEQUENCE [LARGE SCALE GENOMIC DNA]</scope>
    <source>
        <strain evidence="1 2">IBC0246</strain>
    </source>
</reference>
<dbReference type="GeneID" id="28980014"/>